<name>A0A0N4YNA2_NIPBR</name>
<keyword evidence="3" id="KW-1185">Reference proteome</keyword>
<dbReference type="AlphaFoldDB" id="A0A0N4YNA2"/>
<evidence type="ECO:0000256" key="1">
    <source>
        <dbReference type="SAM" id="MobiDB-lite"/>
    </source>
</evidence>
<reference evidence="2 3" key="2">
    <citation type="submission" date="2018-11" db="EMBL/GenBank/DDBJ databases">
        <authorList>
            <consortium name="Pathogen Informatics"/>
        </authorList>
    </citation>
    <scope>NUCLEOTIDE SEQUENCE [LARGE SCALE GENOMIC DNA]</scope>
</reference>
<gene>
    <name evidence="2" type="ORF">NBR_LOCUS18705</name>
</gene>
<dbReference type="EMBL" id="UYSL01023621">
    <property type="protein sequence ID" value="VDL82430.1"/>
    <property type="molecule type" value="Genomic_DNA"/>
</dbReference>
<evidence type="ECO:0000313" key="4">
    <source>
        <dbReference type="WBParaSite" id="NBR_0001870401-mRNA-1"/>
    </source>
</evidence>
<dbReference type="Proteomes" id="UP000271162">
    <property type="component" value="Unassembled WGS sequence"/>
</dbReference>
<reference evidence="4" key="1">
    <citation type="submission" date="2017-02" db="UniProtKB">
        <authorList>
            <consortium name="WormBaseParasite"/>
        </authorList>
    </citation>
    <scope>IDENTIFICATION</scope>
</reference>
<accession>A0A0N4YNA2</accession>
<evidence type="ECO:0000313" key="2">
    <source>
        <dbReference type="EMBL" id="VDL82430.1"/>
    </source>
</evidence>
<organism evidence="4">
    <name type="scientific">Nippostrongylus brasiliensis</name>
    <name type="common">Rat hookworm</name>
    <dbReference type="NCBI Taxonomy" id="27835"/>
    <lineage>
        <taxon>Eukaryota</taxon>
        <taxon>Metazoa</taxon>
        <taxon>Ecdysozoa</taxon>
        <taxon>Nematoda</taxon>
        <taxon>Chromadorea</taxon>
        <taxon>Rhabditida</taxon>
        <taxon>Rhabditina</taxon>
        <taxon>Rhabditomorpha</taxon>
        <taxon>Strongyloidea</taxon>
        <taxon>Heligmosomidae</taxon>
        <taxon>Nippostrongylus</taxon>
    </lineage>
</organism>
<dbReference type="WBParaSite" id="NBR_0001870401-mRNA-1">
    <property type="protein sequence ID" value="NBR_0001870401-mRNA-1"/>
    <property type="gene ID" value="NBR_0001870401"/>
</dbReference>
<sequence length="54" mass="5788">MSSLAKALDARRKAIAGMSNSSDNSSRKQASEMEKGVSKTSHSDGENSGEDEWK</sequence>
<feature type="region of interest" description="Disordered" evidence="1">
    <location>
        <begin position="1"/>
        <end position="54"/>
    </location>
</feature>
<evidence type="ECO:0000313" key="3">
    <source>
        <dbReference type="Proteomes" id="UP000271162"/>
    </source>
</evidence>
<protein>
    <submittedName>
        <fullName evidence="2 4">Uncharacterized protein</fullName>
    </submittedName>
</protein>
<proteinExistence type="predicted"/>
<feature type="compositionally biased region" description="Basic and acidic residues" evidence="1">
    <location>
        <begin position="25"/>
        <end position="54"/>
    </location>
</feature>